<dbReference type="STRING" id="553469.SAMN04487947_0492"/>
<evidence type="ECO:0000259" key="2">
    <source>
        <dbReference type="Pfam" id="PF23374"/>
    </source>
</evidence>
<proteinExistence type="predicted"/>
<dbReference type="Proteomes" id="UP000198531">
    <property type="component" value="Unassembled WGS sequence"/>
</dbReference>
<dbReference type="InterPro" id="IPR055522">
    <property type="entry name" value="DUF7096"/>
</dbReference>
<dbReference type="InterPro" id="IPR056397">
    <property type="entry name" value="Fn3_arc"/>
</dbReference>
<feature type="compositionally biased region" description="Low complexity" evidence="1">
    <location>
        <begin position="447"/>
        <end position="461"/>
    </location>
</feature>
<reference evidence="6" key="1">
    <citation type="submission" date="2016-10" db="EMBL/GenBank/DDBJ databases">
        <authorList>
            <person name="Varghese N."/>
            <person name="Submissions S."/>
        </authorList>
    </citation>
    <scope>NUCLEOTIDE SEQUENCE [LARGE SCALE GENOMIC DNA]</scope>
    <source>
        <strain evidence="6">CGMCC 1.7736</strain>
    </source>
</reference>
<feature type="domain" description="DUF7096" evidence="4">
    <location>
        <begin position="2"/>
        <end position="230"/>
    </location>
</feature>
<feature type="domain" description="Fibronectin-III type-like" evidence="2">
    <location>
        <begin position="347"/>
        <end position="426"/>
    </location>
</feature>
<feature type="domain" description="DUF7094" evidence="3">
    <location>
        <begin position="235"/>
        <end position="342"/>
    </location>
</feature>
<dbReference type="RefSeq" id="WP_231751539.1">
    <property type="nucleotide sequence ID" value="NZ_FOYT01000001.1"/>
</dbReference>
<dbReference type="Pfam" id="PF23374">
    <property type="entry name" value="Fn3_arc"/>
    <property type="match status" value="1"/>
</dbReference>
<organism evidence="5 6">
    <name type="scientific">Halogeometricum rufum</name>
    <dbReference type="NCBI Taxonomy" id="553469"/>
    <lineage>
        <taxon>Archaea</taxon>
        <taxon>Methanobacteriati</taxon>
        <taxon>Methanobacteriota</taxon>
        <taxon>Stenosarchaea group</taxon>
        <taxon>Halobacteria</taxon>
        <taxon>Halobacteriales</taxon>
        <taxon>Haloferacaceae</taxon>
        <taxon>Halogeometricum</taxon>
    </lineage>
</organism>
<accession>A0A1I6G344</accession>
<dbReference type="AlphaFoldDB" id="A0A1I6G344"/>
<gene>
    <name evidence="5" type="ORF">SAMN04487947_0492</name>
</gene>
<dbReference type="InterPro" id="IPR055520">
    <property type="entry name" value="DUF7094"/>
</dbReference>
<evidence type="ECO:0000313" key="5">
    <source>
        <dbReference type="EMBL" id="SFR36638.1"/>
    </source>
</evidence>
<dbReference type="Pfam" id="PF23375">
    <property type="entry name" value="DUF7094"/>
    <property type="match status" value="1"/>
</dbReference>
<feature type="region of interest" description="Disordered" evidence="1">
    <location>
        <begin position="437"/>
        <end position="461"/>
    </location>
</feature>
<dbReference type="Pfam" id="PF23379">
    <property type="entry name" value="DUF7096"/>
    <property type="match status" value="1"/>
</dbReference>
<protein>
    <submittedName>
        <fullName evidence="5">Uncharacterized protein</fullName>
    </submittedName>
</protein>
<evidence type="ECO:0000256" key="1">
    <source>
        <dbReference type="SAM" id="MobiDB-lite"/>
    </source>
</evidence>
<keyword evidence="6" id="KW-1185">Reference proteome</keyword>
<evidence type="ECO:0000259" key="4">
    <source>
        <dbReference type="Pfam" id="PF23379"/>
    </source>
</evidence>
<evidence type="ECO:0000313" key="6">
    <source>
        <dbReference type="Proteomes" id="UP000198531"/>
    </source>
</evidence>
<dbReference type="EMBL" id="FOYT01000001">
    <property type="protein sequence ID" value="SFR36638.1"/>
    <property type="molecule type" value="Genomic_DNA"/>
</dbReference>
<sequence length="461" mass="49245">MRALPAMLAFVLVLSAVAGATVPGTASLPDRATTPVDAATVAAPAPDDRSFEHSTSRSDVSVVNNHTAQNASIHVLGIPQAQVTQSSLATRTVELGPALAFDHNRTEMRMETLAAVDRIDAADSEDRKQQLILQELTTIEQAAISLRASQQAAIRAYGEGDIDSRTLLIRLAVIDIHAQALQDRNERIQRVARSVPDFSVDARTASLGRELDTFTGPVRQHSVAVLTGEADPARFFVQTGTDSVVLSTIRDDTYVREVYRGDIRRRGSGLLTDLEALNATSQAYPNAFALQFRQNGTNIVGTEDNSFLVRIQHERGRLYSFVDSGSQQVFKEFQYRPLETMETDPTEGAVKDGLELTAYQTYPGGPVRITLNTTESGDPADALITVGPRGGRSVVVGETGADGSLWTMAPGQEYQVTAIRGNSVVLLTVEPNAPPLVNGNATQSGNATAVRPPAAATAGAA</sequence>
<name>A0A1I6G344_9EURY</name>
<evidence type="ECO:0000259" key="3">
    <source>
        <dbReference type="Pfam" id="PF23375"/>
    </source>
</evidence>